<evidence type="ECO:0000256" key="1">
    <source>
        <dbReference type="SAM" id="Coils"/>
    </source>
</evidence>
<comment type="caution">
    <text evidence="3">The sequence shown here is derived from an EMBL/GenBank/DDBJ whole genome shotgun (WGS) entry which is preliminary data.</text>
</comment>
<keyword evidence="4" id="KW-1185">Reference proteome</keyword>
<dbReference type="AlphaFoldDB" id="L8K1Q9"/>
<keyword evidence="2" id="KW-0732">Signal</keyword>
<feature type="coiled-coil region" evidence="1">
    <location>
        <begin position="564"/>
        <end position="591"/>
    </location>
</feature>
<gene>
    <name evidence="3" type="ORF">C900_04244</name>
</gene>
<organism evidence="3 4">
    <name type="scientific">Fulvivirga imtechensis AK7</name>
    <dbReference type="NCBI Taxonomy" id="1237149"/>
    <lineage>
        <taxon>Bacteria</taxon>
        <taxon>Pseudomonadati</taxon>
        <taxon>Bacteroidota</taxon>
        <taxon>Cytophagia</taxon>
        <taxon>Cytophagales</taxon>
        <taxon>Fulvivirgaceae</taxon>
        <taxon>Fulvivirga</taxon>
    </lineage>
</organism>
<dbReference type="PATRIC" id="fig|1237149.3.peg.528"/>
<name>L8K1Q9_9BACT</name>
<reference evidence="3 4" key="1">
    <citation type="submission" date="2012-12" db="EMBL/GenBank/DDBJ databases">
        <title>Genome assembly of Fulvivirga imtechensis AK7.</title>
        <authorList>
            <person name="Nupur N."/>
            <person name="Khatri I."/>
            <person name="Kumar R."/>
            <person name="Subramanian S."/>
            <person name="Pinnaka A."/>
        </authorList>
    </citation>
    <scope>NUCLEOTIDE SEQUENCE [LARGE SCALE GENOMIC DNA]</scope>
    <source>
        <strain evidence="3 4">AK7</strain>
    </source>
</reference>
<sequence length="593" mass="62839">MPVGGNEKQITMNKFTSIVLMLLLLLSAATYAQKNGKNPNSNGNEDNGRVNLLLPHGNIGINTLTPSERLEVIGNVRVSNTLFVNDIDVVGLKAVNITVSEDASIGRNLFVNGNVGIGVANPVERLEISGNLKVSDGIFSNTLDVNTFTGENGTFNQNLLIRQNLNVDGLTGLGVANPTERLEISGNLKVSDGIYSNTLDVNTFTGENGTYNQNLLVKQNFNVEGLTGLGVANPTERLEISGNMKVSNGIFTETAEGTSYSFQDGALSNNLSVGGNTVISGNTGLGVAAPTERLDVNGNVKVSNTLFANTLESEELILENGTINNQLSVGGNTLVNGNVGIGITSPTEKLHVAGNIKATGNITGAALSVSQGSFSGNVNLAKNLSVTGTSDFTGKVTTRDLTVLNTLELKNGLTLGNALGIGVATPEATLHVAGDGKFEGNITAVKLIVQDLEVANLDLGAQNGEIRFGEDMFVGGSVGIGTELIDGYKLSVNGKIRASDDIKVYPSSQWSDFVFEEDYNLRPLEEVEAFIKENKHLPEVPSAQEVEGSGIDLGAMDARLLQKIEELTLYMIEIKKENEKLKAEVEVLKKKLD</sequence>
<protein>
    <submittedName>
        <fullName evidence="3">Uncharacterized protein</fullName>
    </submittedName>
</protein>
<proteinExistence type="predicted"/>
<feature type="signal peptide" evidence="2">
    <location>
        <begin position="1"/>
        <end position="32"/>
    </location>
</feature>
<keyword evidence="1" id="KW-0175">Coiled coil</keyword>
<evidence type="ECO:0000313" key="3">
    <source>
        <dbReference type="EMBL" id="ELR73392.1"/>
    </source>
</evidence>
<accession>L8K1Q9</accession>
<dbReference type="Proteomes" id="UP000011135">
    <property type="component" value="Unassembled WGS sequence"/>
</dbReference>
<feature type="chain" id="PRO_5003993663" evidence="2">
    <location>
        <begin position="33"/>
        <end position="593"/>
    </location>
</feature>
<dbReference type="EMBL" id="AMZN01000006">
    <property type="protein sequence ID" value="ELR73392.1"/>
    <property type="molecule type" value="Genomic_DNA"/>
</dbReference>
<evidence type="ECO:0000313" key="4">
    <source>
        <dbReference type="Proteomes" id="UP000011135"/>
    </source>
</evidence>
<dbReference type="eggNOG" id="COG5295">
    <property type="taxonomic scope" value="Bacteria"/>
</dbReference>
<dbReference type="STRING" id="1237149.C900_04244"/>
<evidence type="ECO:0000256" key="2">
    <source>
        <dbReference type="SAM" id="SignalP"/>
    </source>
</evidence>